<keyword evidence="2" id="KW-1185">Reference proteome</keyword>
<protein>
    <submittedName>
        <fullName evidence="1">Uncharacterized protein</fullName>
    </submittedName>
</protein>
<evidence type="ECO:0000313" key="1">
    <source>
        <dbReference type="EMBL" id="KAK8891358.1"/>
    </source>
</evidence>
<reference evidence="1 2" key="1">
    <citation type="submission" date="2024-04" db="EMBL/GenBank/DDBJ databases">
        <title>Tritrichomonas musculus Genome.</title>
        <authorList>
            <person name="Alves-Ferreira E."/>
            <person name="Grigg M."/>
            <person name="Lorenzi H."/>
            <person name="Galac M."/>
        </authorList>
    </citation>
    <scope>NUCLEOTIDE SEQUENCE [LARGE SCALE GENOMIC DNA]</scope>
    <source>
        <strain evidence="1 2">EAF2021</strain>
    </source>
</reference>
<organism evidence="1 2">
    <name type="scientific">Tritrichomonas musculus</name>
    <dbReference type="NCBI Taxonomy" id="1915356"/>
    <lineage>
        <taxon>Eukaryota</taxon>
        <taxon>Metamonada</taxon>
        <taxon>Parabasalia</taxon>
        <taxon>Tritrichomonadida</taxon>
        <taxon>Tritrichomonadidae</taxon>
        <taxon>Tritrichomonas</taxon>
    </lineage>
</organism>
<evidence type="ECO:0000313" key="2">
    <source>
        <dbReference type="Proteomes" id="UP001470230"/>
    </source>
</evidence>
<gene>
    <name evidence="1" type="ORF">M9Y10_028566</name>
</gene>
<accession>A0ABR2KK84</accession>
<sequence>MEFKEVSGVYFIGEHAESFVFYDKNKNIAYFKLLNDEGKIRIQPQECDYCKTDFGKGYIFENKSFLSFDFLRKKNEKMIIGVYAKAFADFLNKSKCSTPFLASFIFILSFTKKYNIQYDSTKLSTLSYSYDTNDRYSFLPSLMLYYTMCIRNDEASFDDSRITKLVQNLQEMVKILIFECENEIKTIDDKIASYFNPNSLKLKKGDQKFIFYIAYYLLTAKNISLTSVIKEKLDSPKLYQYFKFLVYRKNLNYLNCYMFPAIAWVIDPTKFMDKTIEYGFPAFVFKDLEDAYSIHAYFTKNMHKKLFFDNKSKYKKIIDNFVDILNKFLKNIPSDYKKNKSISIIHSFLSQVSKNLHQFANELNQYPYEKLPSYVTEINTFNDYISKLEYKDFWFKLDEDLPTANLKTAESIIDYVKKCINYY</sequence>
<proteinExistence type="predicted"/>
<dbReference type="EMBL" id="JAPFFF010000004">
    <property type="protein sequence ID" value="KAK8891358.1"/>
    <property type="molecule type" value="Genomic_DNA"/>
</dbReference>
<comment type="caution">
    <text evidence="1">The sequence shown here is derived from an EMBL/GenBank/DDBJ whole genome shotgun (WGS) entry which is preliminary data.</text>
</comment>
<name>A0ABR2KK84_9EUKA</name>
<dbReference type="Proteomes" id="UP001470230">
    <property type="component" value="Unassembled WGS sequence"/>
</dbReference>